<evidence type="ECO:0000256" key="1">
    <source>
        <dbReference type="ARBA" id="ARBA00007946"/>
    </source>
</evidence>
<reference evidence="4" key="2">
    <citation type="submission" date="2020-04" db="EMBL/GenBank/DDBJ databases">
        <authorList>
            <consortium name="NCBI Genome Project"/>
        </authorList>
    </citation>
    <scope>NUCLEOTIDE SEQUENCE</scope>
    <source>
        <strain evidence="4">CBS 342.82</strain>
    </source>
</reference>
<dbReference type="Proteomes" id="UP000504637">
    <property type="component" value="Unplaced"/>
</dbReference>
<evidence type="ECO:0000313" key="4">
    <source>
        <dbReference type="RefSeq" id="XP_033464495.1"/>
    </source>
</evidence>
<sequence length="380" mass="42862">MDQSGFPTSDYCSSIVRLLHAVEYHDTNWDRQDRIEALRTIHAGTVAHFSRPLPQRALEGVNPQRLLTLTRVMPELVVSAWSRVPVNILTDINTFLTVIAILDDHPISLESDVLSTFWTDLLQGKEQKHPMWVLFNDCLPNLLRHYDPFSAWNIMRSTFDFFQGCWIEESSFQGYPGAGSFPGFLRRMNGLGGVVAGTLFPACDFNQKELFQELTCVTAHMDGVVTLVNDLLSYYKEFDKYEANLVSNWCVTDGIDQQQALQRLTEQSIHACKQLLGVVAGRDPKVGETIRCYIHGYISSHFCSERYRLSEVYEKATGPDVEAFRGFYEKGMDAAMVSPAQWTLPMEQLRSKLVSKPAGVDSGDDAFVKAAMPNPLKQTS</sequence>
<keyword evidence="3" id="KW-1185">Reference proteome</keyword>
<proteinExistence type="inferred from homology"/>
<organism evidence="4">
    <name type="scientific">Dissoconium aciculare CBS 342.82</name>
    <dbReference type="NCBI Taxonomy" id="1314786"/>
    <lineage>
        <taxon>Eukaryota</taxon>
        <taxon>Fungi</taxon>
        <taxon>Dikarya</taxon>
        <taxon>Ascomycota</taxon>
        <taxon>Pezizomycotina</taxon>
        <taxon>Dothideomycetes</taxon>
        <taxon>Dothideomycetidae</taxon>
        <taxon>Mycosphaerellales</taxon>
        <taxon>Dissoconiaceae</taxon>
        <taxon>Dissoconium</taxon>
    </lineage>
</organism>
<accession>A0A6J3MIC9</accession>
<evidence type="ECO:0000313" key="3">
    <source>
        <dbReference type="Proteomes" id="UP000504637"/>
    </source>
</evidence>
<evidence type="ECO:0000256" key="2">
    <source>
        <dbReference type="ARBA" id="ARBA00023239"/>
    </source>
</evidence>
<protein>
    <submittedName>
        <fullName evidence="4">Trichodiene synthase</fullName>
    </submittedName>
</protein>
<dbReference type="Pfam" id="PF06330">
    <property type="entry name" value="TRI5"/>
    <property type="match status" value="1"/>
</dbReference>
<gene>
    <name evidence="4" type="ORF">K489DRAFT_310087</name>
</gene>
<dbReference type="AlphaFoldDB" id="A0A6J3MIC9"/>
<dbReference type="OrthoDB" id="2998174at2759"/>
<dbReference type="SUPFAM" id="SSF48576">
    <property type="entry name" value="Terpenoid synthases"/>
    <property type="match status" value="1"/>
</dbReference>
<dbReference type="GO" id="GO:0016838">
    <property type="term" value="F:carbon-oxygen lyase activity, acting on phosphates"/>
    <property type="evidence" value="ECO:0007669"/>
    <property type="project" value="InterPro"/>
</dbReference>
<dbReference type="InterPro" id="IPR008949">
    <property type="entry name" value="Isoprenoid_synthase_dom_sf"/>
</dbReference>
<reference evidence="4" key="3">
    <citation type="submission" date="2025-08" db="UniProtKB">
        <authorList>
            <consortium name="RefSeq"/>
        </authorList>
    </citation>
    <scope>IDENTIFICATION</scope>
    <source>
        <strain evidence="4">CBS 342.82</strain>
    </source>
</reference>
<dbReference type="GeneID" id="54358479"/>
<dbReference type="RefSeq" id="XP_033464495.1">
    <property type="nucleotide sequence ID" value="XM_033600679.1"/>
</dbReference>
<dbReference type="InterPro" id="IPR024652">
    <property type="entry name" value="Trichodiene_synth"/>
</dbReference>
<reference evidence="4" key="1">
    <citation type="submission" date="2020-01" db="EMBL/GenBank/DDBJ databases">
        <authorList>
            <consortium name="DOE Joint Genome Institute"/>
            <person name="Haridas S."/>
            <person name="Albert R."/>
            <person name="Binder M."/>
            <person name="Bloem J."/>
            <person name="Labutti K."/>
            <person name="Salamov A."/>
            <person name="Andreopoulos B."/>
            <person name="Baker S.E."/>
            <person name="Barry K."/>
            <person name="Bills G."/>
            <person name="Bluhm B.H."/>
            <person name="Cannon C."/>
            <person name="Castanera R."/>
            <person name="Culley D.E."/>
            <person name="Daum C."/>
            <person name="Ezra D."/>
            <person name="Gonzalez J.B."/>
            <person name="Henrissat B."/>
            <person name="Kuo A."/>
            <person name="Liang C."/>
            <person name="Lipzen A."/>
            <person name="Lutzoni F."/>
            <person name="Magnuson J."/>
            <person name="Mondo S."/>
            <person name="Nolan M."/>
            <person name="Ohm R."/>
            <person name="Pangilinan J."/>
            <person name="Park H.-J."/>
            <person name="Ramirez L."/>
            <person name="Alfaro M."/>
            <person name="Sun H."/>
            <person name="Tritt A."/>
            <person name="Yoshinaga Y."/>
            <person name="Zwiers L.-H."/>
            <person name="Turgeon B.G."/>
            <person name="Goodwin S.B."/>
            <person name="Spatafora J.W."/>
            <person name="Crous P.W."/>
            <person name="Grigoriev I.V."/>
        </authorList>
    </citation>
    <scope>NUCLEOTIDE SEQUENCE</scope>
    <source>
        <strain evidence="4">CBS 342.82</strain>
    </source>
</reference>
<dbReference type="Gene3D" id="1.10.600.10">
    <property type="entry name" value="Farnesyl Diphosphate Synthase"/>
    <property type="match status" value="1"/>
</dbReference>
<name>A0A6J3MIC9_9PEZI</name>
<comment type="similarity">
    <text evidence="1">Belongs to the trichodiene synthase family.</text>
</comment>
<keyword evidence="2" id="KW-0456">Lyase</keyword>